<name>A0A4U0P5Z4_9SPHI</name>
<sequence length="406" mass="45791">MKYYFAFICAFLLLDSLFAQSPIIIEGRLKGVEEGTMITLMKTEGNVGISVAKDSIVNGRFSISYSPDTQDLGEYSLMGTGEGFPSMSLRLWSKAGNHITIEGKDKLIYSWDVESSIPQQAEWSYFIKANKESWEEYQKLVAQRSTLINTYYDDNVSKEERKVLKTQMDSLDRLASLYNYEIDKSNLALLQKEGKMTEVRLGVLKGIAQAIKWDKREEFRPAVEELYGRLNTEMKESRYGEEIALALYPPQAPQIGDPLYDAALHDLTDRVYHLADFKGRYILLDFWSYGCGPCHASVPEMKELHEKYSDSLTIVSLSSDNRKMWEEASKVFGMTWLNLSDGKENRGIYAKYGINGIPHYVLIAPDGKIKATWTGYGEGSLKRKISEFTGISIVDHANPAGGIGGT</sequence>
<feature type="signal peptide" evidence="5">
    <location>
        <begin position="1"/>
        <end position="21"/>
    </location>
</feature>
<evidence type="ECO:0000256" key="2">
    <source>
        <dbReference type="ARBA" id="ARBA00022748"/>
    </source>
</evidence>
<dbReference type="InterPro" id="IPR017937">
    <property type="entry name" value="Thioredoxin_CS"/>
</dbReference>
<dbReference type="PROSITE" id="PS00194">
    <property type="entry name" value="THIOREDOXIN_1"/>
    <property type="match status" value="1"/>
</dbReference>
<comment type="subcellular location">
    <subcellularLocation>
        <location evidence="1">Cell envelope</location>
    </subcellularLocation>
</comment>
<dbReference type="PANTHER" id="PTHR42852:SF6">
    <property type="entry name" value="THIOL:DISULFIDE INTERCHANGE PROTEIN DSBE"/>
    <property type="match status" value="1"/>
</dbReference>
<keyword evidence="2" id="KW-0201">Cytochrome c-type biogenesis</keyword>
<evidence type="ECO:0000259" key="6">
    <source>
        <dbReference type="PROSITE" id="PS51352"/>
    </source>
</evidence>
<evidence type="ECO:0000256" key="4">
    <source>
        <dbReference type="ARBA" id="ARBA00023284"/>
    </source>
</evidence>
<dbReference type="AlphaFoldDB" id="A0A4U0P5Z4"/>
<evidence type="ECO:0000313" key="7">
    <source>
        <dbReference type="EMBL" id="TJZ62739.1"/>
    </source>
</evidence>
<keyword evidence="3" id="KW-1015">Disulfide bond</keyword>
<evidence type="ECO:0000313" key="8">
    <source>
        <dbReference type="Proteomes" id="UP000306808"/>
    </source>
</evidence>
<dbReference type="CDD" id="cd02966">
    <property type="entry name" value="TlpA_like_family"/>
    <property type="match status" value="1"/>
</dbReference>
<feature type="domain" description="Thioredoxin" evidence="6">
    <location>
        <begin position="253"/>
        <end position="399"/>
    </location>
</feature>
<feature type="chain" id="PRO_5020323373" evidence="5">
    <location>
        <begin position="22"/>
        <end position="406"/>
    </location>
</feature>
<accession>A0A4U0P5Z4</accession>
<dbReference type="PROSITE" id="PS51352">
    <property type="entry name" value="THIOREDOXIN_2"/>
    <property type="match status" value="1"/>
</dbReference>
<protein>
    <submittedName>
        <fullName evidence="7">AhpC/TSA family protein</fullName>
    </submittedName>
</protein>
<organism evidence="7 8">
    <name type="scientific">Sphingobacterium olei</name>
    <dbReference type="NCBI Taxonomy" id="2571155"/>
    <lineage>
        <taxon>Bacteria</taxon>
        <taxon>Pseudomonadati</taxon>
        <taxon>Bacteroidota</taxon>
        <taxon>Sphingobacteriia</taxon>
        <taxon>Sphingobacteriales</taxon>
        <taxon>Sphingobacteriaceae</taxon>
        <taxon>Sphingobacterium</taxon>
    </lineage>
</organism>
<dbReference type="EMBL" id="SUME01000001">
    <property type="protein sequence ID" value="TJZ62739.1"/>
    <property type="molecule type" value="Genomic_DNA"/>
</dbReference>
<dbReference type="PANTHER" id="PTHR42852">
    <property type="entry name" value="THIOL:DISULFIDE INTERCHANGE PROTEIN DSBE"/>
    <property type="match status" value="1"/>
</dbReference>
<dbReference type="Pfam" id="PF13905">
    <property type="entry name" value="Thioredoxin_8"/>
    <property type="match status" value="1"/>
</dbReference>
<comment type="caution">
    <text evidence="7">The sequence shown here is derived from an EMBL/GenBank/DDBJ whole genome shotgun (WGS) entry which is preliminary data.</text>
</comment>
<dbReference type="OrthoDB" id="1095575at2"/>
<keyword evidence="4" id="KW-0676">Redox-active center</keyword>
<dbReference type="GO" id="GO:0030313">
    <property type="term" value="C:cell envelope"/>
    <property type="evidence" value="ECO:0007669"/>
    <property type="project" value="UniProtKB-SubCell"/>
</dbReference>
<keyword evidence="8" id="KW-1185">Reference proteome</keyword>
<evidence type="ECO:0000256" key="5">
    <source>
        <dbReference type="SAM" id="SignalP"/>
    </source>
</evidence>
<gene>
    <name evidence="7" type="ORF">FAZ15_00040</name>
</gene>
<proteinExistence type="predicted"/>
<evidence type="ECO:0000256" key="3">
    <source>
        <dbReference type="ARBA" id="ARBA00023157"/>
    </source>
</evidence>
<reference evidence="7 8" key="1">
    <citation type="submission" date="2019-04" db="EMBL/GenBank/DDBJ databases">
        <title>Sphingobacterium olei sp. nov., isolated from oil-contaminated soil.</title>
        <authorList>
            <person name="Liu B."/>
        </authorList>
    </citation>
    <scope>NUCLEOTIDE SEQUENCE [LARGE SCALE GENOMIC DNA]</scope>
    <source>
        <strain evidence="7 8">HAL-9</strain>
    </source>
</reference>
<dbReference type="InterPro" id="IPR036249">
    <property type="entry name" value="Thioredoxin-like_sf"/>
</dbReference>
<dbReference type="InterPro" id="IPR050553">
    <property type="entry name" value="Thioredoxin_ResA/DsbE_sf"/>
</dbReference>
<dbReference type="InterPro" id="IPR013766">
    <property type="entry name" value="Thioredoxin_domain"/>
</dbReference>
<dbReference type="Gene3D" id="3.40.30.10">
    <property type="entry name" value="Glutaredoxin"/>
    <property type="match status" value="1"/>
</dbReference>
<dbReference type="SUPFAM" id="SSF52833">
    <property type="entry name" value="Thioredoxin-like"/>
    <property type="match status" value="1"/>
</dbReference>
<dbReference type="RefSeq" id="WP_136898905.1">
    <property type="nucleotide sequence ID" value="NZ_SUME01000001.1"/>
</dbReference>
<keyword evidence="5" id="KW-0732">Signal</keyword>
<evidence type="ECO:0000256" key="1">
    <source>
        <dbReference type="ARBA" id="ARBA00004196"/>
    </source>
</evidence>
<dbReference type="GO" id="GO:0017004">
    <property type="term" value="P:cytochrome complex assembly"/>
    <property type="evidence" value="ECO:0007669"/>
    <property type="project" value="UniProtKB-KW"/>
</dbReference>
<dbReference type="InterPro" id="IPR012336">
    <property type="entry name" value="Thioredoxin-like_fold"/>
</dbReference>
<dbReference type="Proteomes" id="UP000306808">
    <property type="component" value="Unassembled WGS sequence"/>
</dbReference>